<keyword evidence="2" id="KW-0804">Transcription</keyword>
<dbReference type="Gene3D" id="1.25.70.10">
    <property type="entry name" value="Transcription termination factor 3, mitochondrial"/>
    <property type="match status" value="1"/>
</dbReference>
<sequence length="390" mass="44867">MANIPCRNFLHFIQKRFLSASATVSTSPLSPSSASPSSFTVQYLINSCGLPLEVALSTSQKLRLDESDTRKPESVLKLFKSHGFDDTHIAKLIAKKPSILQCRLDEKLKPKLDFLVENGITGNFLHELIVRNTVLLSRSLDCHIKPSFKFLKDFFVNSDSVLAAIKRSTWLLTIDVERVIQPNINFMVNEGVPIHILRKFVMMQPRTLMVRFDRLITTFENVKKLGLEPTAPMFLNSFRVMISMSETTQNKKVEVLKSLGWSDQDIWSTFKRNPFCLAASEKKLRNMMDFYLNTMKLELATIVSYPRFLMFALDTRLRPRYNVLMILVSKNLIKEDKNKMAWLMTLNEAIFHKHYILKNLDKVPDLLEIYHATSRAKKTSQEVSIALNLT</sequence>
<evidence type="ECO:0000256" key="2">
    <source>
        <dbReference type="ARBA" id="ARBA00022472"/>
    </source>
</evidence>
<evidence type="ECO:0000256" key="3">
    <source>
        <dbReference type="ARBA" id="ARBA00022946"/>
    </source>
</evidence>
<evidence type="ECO:0000313" key="4">
    <source>
        <dbReference type="EMBL" id="KAJ7982431.1"/>
    </source>
</evidence>
<dbReference type="SMART" id="SM00733">
    <property type="entry name" value="Mterf"/>
    <property type="match status" value="7"/>
</dbReference>
<dbReference type="Pfam" id="PF02536">
    <property type="entry name" value="mTERF"/>
    <property type="match status" value="1"/>
</dbReference>
<keyword evidence="5" id="KW-1185">Reference proteome</keyword>
<reference evidence="4 5" key="1">
    <citation type="journal article" date="2023" name="Science">
        <title>Elucidation of the pathway for biosynthesis of saponin adjuvants from the soapbark tree.</title>
        <authorList>
            <person name="Reed J."/>
            <person name="Orme A."/>
            <person name="El-Demerdash A."/>
            <person name="Owen C."/>
            <person name="Martin L.B.B."/>
            <person name="Misra R.C."/>
            <person name="Kikuchi S."/>
            <person name="Rejzek M."/>
            <person name="Martin A.C."/>
            <person name="Harkess A."/>
            <person name="Leebens-Mack J."/>
            <person name="Louveau T."/>
            <person name="Stephenson M.J."/>
            <person name="Osbourn A."/>
        </authorList>
    </citation>
    <scope>NUCLEOTIDE SEQUENCE [LARGE SCALE GENOMIC DNA]</scope>
    <source>
        <strain evidence="4">S10</strain>
    </source>
</reference>
<keyword evidence="2" id="KW-0806">Transcription termination</keyword>
<gene>
    <name evidence="4" type="ORF">O6P43_001557</name>
</gene>
<dbReference type="AlphaFoldDB" id="A0AAD7VNC3"/>
<dbReference type="Proteomes" id="UP001163823">
    <property type="component" value="Chromosome 1"/>
</dbReference>
<dbReference type="InterPro" id="IPR003690">
    <property type="entry name" value="MTERF"/>
</dbReference>
<proteinExistence type="inferred from homology"/>
<keyword evidence="3" id="KW-0809">Transit peptide</keyword>
<dbReference type="PANTHER" id="PTHR13068:SF31">
    <property type="entry name" value="TRANSCRIPTION TERMINATION FACTOR MTERF2, CHLOROPLASTIC-LIKE"/>
    <property type="match status" value="1"/>
</dbReference>
<organism evidence="4 5">
    <name type="scientific">Quillaja saponaria</name>
    <name type="common">Soap bark tree</name>
    <dbReference type="NCBI Taxonomy" id="32244"/>
    <lineage>
        <taxon>Eukaryota</taxon>
        <taxon>Viridiplantae</taxon>
        <taxon>Streptophyta</taxon>
        <taxon>Embryophyta</taxon>
        <taxon>Tracheophyta</taxon>
        <taxon>Spermatophyta</taxon>
        <taxon>Magnoliopsida</taxon>
        <taxon>eudicotyledons</taxon>
        <taxon>Gunneridae</taxon>
        <taxon>Pentapetalae</taxon>
        <taxon>rosids</taxon>
        <taxon>fabids</taxon>
        <taxon>Fabales</taxon>
        <taxon>Quillajaceae</taxon>
        <taxon>Quillaja</taxon>
    </lineage>
</organism>
<dbReference type="InterPro" id="IPR038538">
    <property type="entry name" value="MTERF_sf"/>
</dbReference>
<accession>A0AAD7VNC3</accession>
<evidence type="ECO:0000313" key="5">
    <source>
        <dbReference type="Proteomes" id="UP001163823"/>
    </source>
</evidence>
<evidence type="ECO:0000256" key="1">
    <source>
        <dbReference type="ARBA" id="ARBA00007692"/>
    </source>
</evidence>
<dbReference type="GO" id="GO:0006353">
    <property type="term" value="P:DNA-templated transcription termination"/>
    <property type="evidence" value="ECO:0007669"/>
    <property type="project" value="UniProtKB-KW"/>
</dbReference>
<comment type="caution">
    <text evidence="4">The sequence shown here is derived from an EMBL/GenBank/DDBJ whole genome shotgun (WGS) entry which is preliminary data.</text>
</comment>
<keyword evidence="2" id="KW-0805">Transcription regulation</keyword>
<protein>
    <submittedName>
        <fullName evidence="4">Transcription termination factor like</fullName>
    </submittedName>
</protein>
<name>A0AAD7VNC3_QUISA</name>
<dbReference type="FunFam" id="1.25.70.10:FF:000001">
    <property type="entry name" value="Mitochondrial transcription termination factor-like"/>
    <property type="match status" value="1"/>
</dbReference>
<comment type="similarity">
    <text evidence="1">Belongs to the mTERF family.</text>
</comment>
<dbReference type="PANTHER" id="PTHR13068">
    <property type="entry name" value="CGI-12 PROTEIN-RELATED"/>
    <property type="match status" value="1"/>
</dbReference>
<dbReference type="GO" id="GO:0003676">
    <property type="term" value="F:nucleic acid binding"/>
    <property type="evidence" value="ECO:0007669"/>
    <property type="project" value="InterPro"/>
</dbReference>
<dbReference type="EMBL" id="JARAOO010000001">
    <property type="protein sequence ID" value="KAJ7982431.1"/>
    <property type="molecule type" value="Genomic_DNA"/>
</dbReference>